<feature type="domain" description="N-acetyltransferase" evidence="3">
    <location>
        <begin position="10"/>
        <end position="149"/>
    </location>
</feature>
<keyword evidence="5" id="KW-1185">Reference proteome</keyword>
<dbReference type="InterPro" id="IPR000182">
    <property type="entry name" value="GNAT_dom"/>
</dbReference>
<name>A0ABR6RK07_9BURK</name>
<dbReference type="Proteomes" id="UP000562492">
    <property type="component" value="Unassembled WGS sequence"/>
</dbReference>
<keyword evidence="1" id="KW-0808">Transferase</keyword>
<dbReference type="Gene3D" id="3.40.630.30">
    <property type="match status" value="1"/>
</dbReference>
<keyword evidence="2" id="KW-0012">Acyltransferase</keyword>
<dbReference type="Pfam" id="PF00583">
    <property type="entry name" value="Acetyltransf_1"/>
    <property type="match status" value="1"/>
</dbReference>
<reference evidence="4 5" key="1">
    <citation type="submission" date="2020-08" db="EMBL/GenBank/DDBJ databases">
        <title>Functional genomics of gut bacteria from endangered species of beetles.</title>
        <authorList>
            <person name="Carlos-Shanley C."/>
        </authorList>
    </citation>
    <scope>NUCLEOTIDE SEQUENCE [LARGE SCALE GENOMIC DNA]</scope>
    <source>
        <strain evidence="4 5">S00124</strain>
    </source>
</reference>
<organism evidence="4 5">
    <name type="scientific">Comamonas odontotermitis</name>
    <dbReference type="NCBI Taxonomy" id="379895"/>
    <lineage>
        <taxon>Bacteria</taxon>
        <taxon>Pseudomonadati</taxon>
        <taxon>Pseudomonadota</taxon>
        <taxon>Betaproteobacteria</taxon>
        <taxon>Burkholderiales</taxon>
        <taxon>Comamonadaceae</taxon>
        <taxon>Comamonas</taxon>
    </lineage>
</organism>
<dbReference type="SUPFAM" id="SSF55729">
    <property type="entry name" value="Acyl-CoA N-acyltransferases (Nat)"/>
    <property type="match status" value="1"/>
</dbReference>
<comment type="caution">
    <text evidence="4">The sequence shown here is derived from an EMBL/GenBank/DDBJ whole genome shotgun (WGS) entry which is preliminary data.</text>
</comment>
<gene>
    <name evidence="4" type="ORF">HNP33_003470</name>
</gene>
<protein>
    <submittedName>
        <fullName evidence="4">Ribosomal protein S18 acetylase RimI-like enzyme</fullName>
    </submittedName>
</protein>
<sequence length="149" mass="16606">MSIMDATHSMQIRSFAPADTDAVIGLWRDCGLTRPWNDPHKDIARKLSVSPELFLAGTDGAGQLIASVMVGYDGHRGWINYLAVHPRCQRQGHARRLMERAEQLLTERGCPKLNLQVREGNEAVIAFYESLGYSNDKTVSLGKRLIADI</sequence>
<evidence type="ECO:0000256" key="2">
    <source>
        <dbReference type="ARBA" id="ARBA00023315"/>
    </source>
</evidence>
<dbReference type="InterPro" id="IPR016181">
    <property type="entry name" value="Acyl_CoA_acyltransferase"/>
</dbReference>
<evidence type="ECO:0000313" key="4">
    <source>
        <dbReference type="EMBL" id="MBB6579358.1"/>
    </source>
</evidence>
<evidence type="ECO:0000259" key="3">
    <source>
        <dbReference type="PROSITE" id="PS51186"/>
    </source>
</evidence>
<evidence type="ECO:0000313" key="5">
    <source>
        <dbReference type="Proteomes" id="UP000562492"/>
    </source>
</evidence>
<dbReference type="NCBIfam" id="NF002959">
    <property type="entry name" value="PRK03624.1"/>
    <property type="match status" value="1"/>
</dbReference>
<accession>A0ABR6RK07</accession>
<evidence type="ECO:0000256" key="1">
    <source>
        <dbReference type="ARBA" id="ARBA00022679"/>
    </source>
</evidence>
<dbReference type="PROSITE" id="PS51186">
    <property type="entry name" value="GNAT"/>
    <property type="match status" value="1"/>
</dbReference>
<dbReference type="CDD" id="cd04301">
    <property type="entry name" value="NAT_SF"/>
    <property type="match status" value="1"/>
</dbReference>
<dbReference type="PANTHER" id="PTHR43877">
    <property type="entry name" value="AMINOALKYLPHOSPHONATE N-ACETYLTRANSFERASE-RELATED-RELATED"/>
    <property type="match status" value="1"/>
</dbReference>
<proteinExistence type="predicted"/>
<dbReference type="EMBL" id="JACHKZ010000028">
    <property type="protein sequence ID" value="MBB6579358.1"/>
    <property type="molecule type" value="Genomic_DNA"/>
</dbReference>
<dbReference type="InterPro" id="IPR050832">
    <property type="entry name" value="Bact_Acetyltransf"/>
</dbReference>